<dbReference type="InterPro" id="IPR029062">
    <property type="entry name" value="Class_I_gatase-like"/>
</dbReference>
<dbReference type="RefSeq" id="WP_133496843.1">
    <property type="nucleotide sequence ID" value="NZ_BMLU01000014.1"/>
</dbReference>
<keyword evidence="3" id="KW-0378">Hydrolase</keyword>
<dbReference type="PANTHER" id="PTHR42733:SF12">
    <property type="entry name" value="PROTEINASE"/>
    <property type="match status" value="1"/>
</dbReference>
<accession>A0A4R6FCK2</accession>
<protein>
    <submittedName>
        <fullName evidence="3">Protease I</fullName>
    </submittedName>
</protein>
<organism evidence="3 4">
    <name type="scientific">Stakelama pacifica</name>
    <dbReference type="NCBI Taxonomy" id="517720"/>
    <lineage>
        <taxon>Bacteria</taxon>
        <taxon>Pseudomonadati</taxon>
        <taxon>Pseudomonadota</taxon>
        <taxon>Alphaproteobacteria</taxon>
        <taxon>Sphingomonadales</taxon>
        <taxon>Sphingomonadaceae</taxon>
        <taxon>Stakelama</taxon>
    </lineage>
</organism>
<dbReference type="InterPro" id="IPR006286">
    <property type="entry name" value="C56_PfpI-like"/>
</dbReference>
<reference evidence="3 4" key="1">
    <citation type="submission" date="2019-03" db="EMBL/GenBank/DDBJ databases">
        <title>Genomic Encyclopedia of Type Strains, Phase IV (KMG-IV): sequencing the most valuable type-strain genomes for metagenomic binning, comparative biology and taxonomic classification.</title>
        <authorList>
            <person name="Goeker M."/>
        </authorList>
    </citation>
    <scope>NUCLEOTIDE SEQUENCE [LARGE SCALE GENOMIC DNA]</scope>
    <source>
        <strain evidence="3 4">DSM 25059</strain>
    </source>
</reference>
<dbReference type="PANTHER" id="PTHR42733">
    <property type="entry name" value="DJ-1 PROTEIN"/>
    <property type="match status" value="1"/>
</dbReference>
<dbReference type="OrthoDB" id="9792284at2"/>
<dbReference type="GO" id="GO:0008233">
    <property type="term" value="F:peptidase activity"/>
    <property type="evidence" value="ECO:0007669"/>
    <property type="project" value="UniProtKB-KW"/>
</dbReference>
<dbReference type="Gene3D" id="3.40.50.880">
    <property type="match status" value="1"/>
</dbReference>
<comment type="caution">
    <text evidence="3">The sequence shown here is derived from an EMBL/GenBank/DDBJ whole genome shotgun (WGS) entry which is preliminary data.</text>
</comment>
<dbReference type="PROSITE" id="PS51276">
    <property type="entry name" value="PEPTIDASE_C56_PFPI"/>
    <property type="match status" value="1"/>
</dbReference>
<feature type="domain" description="DJ-1/PfpI" evidence="2">
    <location>
        <begin position="7"/>
        <end position="175"/>
    </location>
</feature>
<name>A0A4R6FCK2_9SPHN</name>
<keyword evidence="4" id="KW-1185">Reference proteome</keyword>
<dbReference type="Proteomes" id="UP000295493">
    <property type="component" value="Unassembled WGS sequence"/>
</dbReference>
<evidence type="ECO:0000256" key="1">
    <source>
        <dbReference type="ARBA" id="ARBA00008542"/>
    </source>
</evidence>
<proteinExistence type="inferred from homology"/>
<dbReference type="EMBL" id="SNWD01000015">
    <property type="protein sequence ID" value="TDN78797.1"/>
    <property type="molecule type" value="Genomic_DNA"/>
</dbReference>
<dbReference type="AlphaFoldDB" id="A0A4R6FCK2"/>
<evidence type="ECO:0000259" key="2">
    <source>
        <dbReference type="Pfam" id="PF01965"/>
    </source>
</evidence>
<evidence type="ECO:0000313" key="4">
    <source>
        <dbReference type="Proteomes" id="UP000295493"/>
    </source>
</evidence>
<keyword evidence="3" id="KW-0645">Protease</keyword>
<evidence type="ECO:0000313" key="3">
    <source>
        <dbReference type="EMBL" id="TDN78797.1"/>
    </source>
</evidence>
<dbReference type="SUPFAM" id="SSF52317">
    <property type="entry name" value="Class I glutamine amidotransferase-like"/>
    <property type="match status" value="1"/>
</dbReference>
<dbReference type="NCBIfam" id="TIGR01382">
    <property type="entry name" value="PfpI"/>
    <property type="match status" value="1"/>
</dbReference>
<comment type="similarity">
    <text evidence="1">Belongs to the peptidase C56 family.</text>
</comment>
<dbReference type="CDD" id="cd03134">
    <property type="entry name" value="GATase1_PfpI_like"/>
    <property type="match status" value="1"/>
</dbReference>
<dbReference type="InterPro" id="IPR002818">
    <property type="entry name" value="DJ-1/PfpI"/>
</dbReference>
<dbReference type="Pfam" id="PF01965">
    <property type="entry name" value="DJ-1_PfpI"/>
    <property type="match status" value="1"/>
</dbReference>
<gene>
    <name evidence="3" type="ORF">EV664_11561</name>
</gene>
<sequence>MTDLSKKKVLILATDGFEQSELFKPREALLDAGAEVVLASIKTDEIQGVVADSDSGKTIKPDMTLDKVNVSEYDALVLPGGVMNPDSMRLQDKALDIVRGFLDQDKTVAAICHAPWLLIEADVVKGRRATSWPSVRTDLANAGAVVVDEEVVVDGNLITSRKPDDIPAFNKAIMEALTKVNEPA</sequence>
<dbReference type="GO" id="GO:0006508">
    <property type="term" value="P:proteolysis"/>
    <property type="evidence" value="ECO:0007669"/>
    <property type="project" value="UniProtKB-KW"/>
</dbReference>